<dbReference type="SUPFAM" id="SSF103473">
    <property type="entry name" value="MFS general substrate transporter"/>
    <property type="match status" value="1"/>
</dbReference>
<comment type="subcellular location">
    <subcellularLocation>
        <location evidence="1">Membrane</location>
        <topology evidence="1">Multi-pass membrane protein</topology>
    </subcellularLocation>
</comment>
<dbReference type="Gene3D" id="1.20.1250.20">
    <property type="entry name" value="MFS general substrate transporter like domains"/>
    <property type="match status" value="1"/>
</dbReference>
<feature type="transmembrane region" description="Helical" evidence="5">
    <location>
        <begin position="169"/>
        <end position="189"/>
    </location>
</feature>
<keyword evidence="8" id="KW-1185">Reference proteome</keyword>
<dbReference type="GO" id="GO:0022857">
    <property type="term" value="F:transmembrane transporter activity"/>
    <property type="evidence" value="ECO:0007669"/>
    <property type="project" value="InterPro"/>
</dbReference>
<dbReference type="InterPro" id="IPR036259">
    <property type="entry name" value="MFS_trans_sf"/>
</dbReference>
<dbReference type="InterPro" id="IPR005828">
    <property type="entry name" value="MFS_sugar_transport-like"/>
</dbReference>
<feature type="transmembrane region" description="Helical" evidence="5">
    <location>
        <begin position="262"/>
        <end position="280"/>
    </location>
</feature>
<evidence type="ECO:0000256" key="5">
    <source>
        <dbReference type="SAM" id="Phobius"/>
    </source>
</evidence>
<accession>A0A5J4NDE4</accession>
<feature type="transmembrane region" description="Helical" evidence="5">
    <location>
        <begin position="462"/>
        <end position="481"/>
    </location>
</feature>
<feature type="transmembrane region" description="Helical" evidence="5">
    <location>
        <begin position="286"/>
        <end position="305"/>
    </location>
</feature>
<keyword evidence="3 5" id="KW-1133">Transmembrane helix</keyword>
<protein>
    <recommendedName>
        <fullName evidence="6">Major facilitator superfamily (MFS) profile domain-containing protein</fullName>
    </recommendedName>
</protein>
<evidence type="ECO:0000313" key="8">
    <source>
        <dbReference type="Proteomes" id="UP000324629"/>
    </source>
</evidence>
<evidence type="ECO:0000256" key="1">
    <source>
        <dbReference type="ARBA" id="ARBA00004141"/>
    </source>
</evidence>
<gene>
    <name evidence="7" type="ORF">DEA37_0008084</name>
</gene>
<dbReference type="Pfam" id="PF00083">
    <property type="entry name" value="Sugar_tr"/>
    <property type="match status" value="1"/>
</dbReference>
<feature type="transmembrane region" description="Helical" evidence="5">
    <location>
        <begin position="201"/>
        <end position="224"/>
    </location>
</feature>
<evidence type="ECO:0000256" key="4">
    <source>
        <dbReference type="ARBA" id="ARBA00023136"/>
    </source>
</evidence>
<keyword evidence="2 5" id="KW-0812">Transmembrane</keyword>
<reference evidence="7 8" key="1">
    <citation type="journal article" date="2019" name="Gigascience">
        <title>Whole-genome sequence of the oriental lung fluke Paragonimus westermani.</title>
        <authorList>
            <person name="Oey H."/>
            <person name="Zakrzewski M."/>
            <person name="Narain K."/>
            <person name="Devi K.R."/>
            <person name="Agatsuma T."/>
            <person name="Nawaratna S."/>
            <person name="Gobert G.N."/>
            <person name="Jones M.K."/>
            <person name="Ragan M.A."/>
            <person name="McManus D.P."/>
            <person name="Krause L."/>
        </authorList>
    </citation>
    <scope>NUCLEOTIDE SEQUENCE [LARGE SCALE GENOMIC DNA]</scope>
    <source>
        <strain evidence="7 8">IND2009</strain>
    </source>
</reference>
<evidence type="ECO:0000313" key="7">
    <source>
        <dbReference type="EMBL" id="KAA3673502.1"/>
    </source>
</evidence>
<feature type="transmembrane region" description="Helical" evidence="5">
    <location>
        <begin position="399"/>
        <end position="421"/>
    </location>
</feature>
<proteinExistence type="predicted"/>
<dbReference type="EMBL" id="QNGE01003875">
    <property type="protein sequence ID" value="KAA3673502.1"/>
    <property type="molecule type" value="Genomic_DNA"/>
</dbReference>
<dbReference type="AlphaFoldDB" id="A0A5J4NDE4"/>
<feature type="domain" description="Major facilitator superfamily (MFS) profile" evidence="6">
    <location>
        <begin position="120"/>
        <end position="576"/>
    </location>
</feature>
<feature type="transmembrane region" description="Helical" evidence="5">
    <location>
        <begin position="230"/>
        <end position="250"/>
    </location>
</feature>
<dbReference type="PROSITE" id="PS50850">
    <property type="entry name" value="MFS"/>
    <property type="match status" value="1"/>
</dbReference>
<feature type="transmembrane region" description="Helical" evidence="5">
    <location>
        <begin position="487"/>
        <end position="510"/>
    </location>
</feature>
<evidence type="ECO:0000256" key="2">
    <source>
        <dbReference type="ARBA" id="ARBA00022692"/>
    </source>
</evidence>
<evidence type="ECO:0000259" key="6">
    <source>
        <dbReference type="PROSITE" id="PS50850"/>
    </source>
</evidence>
<dbReference type="Proteomes" id="UP000324629">
    <property type="component" value="Unassembled WGS sequence"/>
</dbReference>
<organism evidence="7 8">
    <name type="scientific">Paragonimus westermani</name>
    <dbReference type="NCBI Taxonomy" id="34504"/>
    <lineage>
        <taxon>Eukaryota</taxon>
        <taxon>Metazoa</taxon>
        <taxon>Spiralia</taxon>
        <taxon>Lophotrochozoa</taxon>
        <taxon>Platyhelminthes</taxon>
        <taxon>Trematoda</taxon>
        <taxon>Digenea</taxon>
        <taxon>Plagiorchiida</taxon>
        <taxon>Troglotremata</taxon>
        <taxon>Troglotrematidae</taxon>
        <taxon>Paragonimus</taxon>
    </lineage>
</organism>
<feature type="transmembrane region" description="Helical" evidence="5">
    <location>
        <begin position="554"/>
        <end position="576"/>
    </location>
</feature>
<dbReference type="InterPro" id="IPR020846">
    <property type="entry name" value="MFS_dom"/>
</dbReference>
<dbReference type="PANTHER" id="PTHR24064">
    <property type="entry name" value="SOLUTE CARRIER FAMILY 22 MEMBER"/>
    <property type="match status" value="1"/>
</dbReference>
<feature type="transmembrane region" description="Helical" evidence="5">
    <location>
        <begin position="427"/>
        <end position="450"/>
    </location>
</feature>
<sequence>MRNYTTSDQAHNLTTDGIPQKPRLGPIVVDELLKTEVGSLGIWQLGLVLLGILSTTACTTFPVFSDSEPLKRCRMDPDTEKQVSSWNFTHINRVIGGLTGVKEQYDVNSGCQIYDNWQEHIKSSLTSSGTANLSKNLIPCTQGYVYEYQPFQYKDGIVESFDVVCDHSWLLPMGTSVFMVGMMLGHLFGGYCGARFGLKYTLIYFSFLELFTSCLCSLSGTFLLYTLTRVLIAIGAYGKLCCFNLIILDITVPHHRSSVNAAYLLGFNVTSRAFLSLFAWLLQDWWWLNLAASFHCLFTFSYFFVIPESPRWLLAHMRTVEAIQVLKLGRRVNLYFTDRRNEPSEKLENLEREEMQTALVRSTDMFQFGRSTDKPKLSTTQSPYHIVSKLFANSQMTKTTLLSSSLFFLFAFIFLGNLLYTRRIRESVYLVTFVVAIVGIPGVGIAVLSYRIVRQRKPPLTVAYVTLAIILGTGGAYAVFVESGDDNVLSVTSVIAIMVLVNIQCMMFIYIPELYPPDVRALGFGTAAGIGRLGSALSTFANRLDAIYGHGVPVILYAVVAIISGLLTLCLSNTTGVETIHSQKRMDRLSPKSSHVNFEPSDTFISSRF</sequence>
<evidence type="ECO:0000256" key="3">
    <source>
        <dbReference type="ARBA" id="ARBA00022989"/>
    </source>
</evidence>
<dbReference type="GO" id="GO:0016020">
    <property type="term" value="C:membrane"/>
    <property type="evidence" value="ECO:0007669"/>
    <property type="project" value="UniProtKB-SubCell"/>
</dbReference>
<keyword evidence="4 5" id="KW-0472">Membrane</keyword>
<comment type="caution">
    <text evidence="7">The sequence shown here is derived from an EMBL/GenBank/DDBJ whole genome shotgun (WGS) entry which is preliminary data.</text>
</comment>
<name>A0A5J4NDE4_9TREM</name>